<comment type="caution">
    <text evidence="1">The sequence shown here is derived from an EMBL/GenBank/DDBJ whole genome shotgun (WGS) entry which is preliminary data.</text>
</comment>
<dbReference type="AlphaFoldDB" id="A0A8J3BQQ2"/>
<organism evidence="1 2">
    <name type="scientific">Pilimelia terevasa</name>
    <dbReference type="NCBI Taxonomy" id="53372"/>
    <lineage>
        <taxon>Bacteria</taxon>
        <taxon>Bacillati</taxon>
        <taxon>Actinomycetota</taxon>
        <taxon>Actinomycetes</taxon>
        <taxon>Micromonosporales</taxon>
        <taxon>Micromonosporaceae</taxon>
        <taxon>Pilimelia</taxon>
    </lineage>
</organism>
<name>A0A8J3BQQ2_9ACTN</name>
<evidence type="ECO:0000313" key="1">
    <source>
        <dbReference type="EMBL" id="GGK41737.1"/>
    </source>
</evidence>
<protein>
    <recommendedName>
        <fullName evidence="3">AbiJ-NTD3 domain-containing protein</fullName>
    </recommendedName>
</protein>
<sequence length="310" mass="35318">MSNVSPNRLRRSIADHLRDGMTRVQIEDFFEDLGLAPWPEEYATYTKAGFAYTILKDHDVQSLADLARDVAQRIAAPDELMALVARLGPSGVSGALKNLIFAADGPKPRIVFRDAINNDIAVVENEQYCLVYDRPLEPGGLTWRQLTAWWADREGMTGNPELGIARSLYQRLNRSLGENDAERRILRAYAQRYVRLGPDIPALLPQVYLHYDPYSKQQAPTTLSRQRMDFLLLLPNRARVVIECDGVQHYADERGGASPLRYADMVAEDRELRLRGYEVYRFGGAELLQRAQPEELLDRFFNALAERHLD</sequence>
<dbReference type="Proteomes" id="UP000662200">
    <property type="component" value="Unassembled WGS sequence"/>
</dbReference>
<dbReference type="EMBL" id="BMQC01000020">
    <property type="protein sequence ID" value="GGK41737.1"/>
    <property type="molecule type" value="Genomic_DNA"/>
</dbReference>
<keyword evidence="2" id="KW-1185">Reference proteome</keyword>
<evidence type="ECO:0000313" key="2">
    <source>
        <dbReference type="Proteomes" id="UP000662200"/>
    </source>
</evidence>
<proteinExistence type="predicted"/>
<gene>
    <name evidence="1" type="ORF">GCM10010124_38190</name>
</gene>
<reference evidence="1" key="1">
    <citation type="journal article" date="2014" name="Int. J. Syst. Evol. Microbiol.">
        <title>Complete genome sequence of Corynebacterium casei LMG S-19264T (=DSM 44701T), isolated from a smear-ripened cheese.</title>
        <authorList>
            <consortium name="US DOE Joint Genome Institute (JGI-PGF)"/>
            <person name="Walter F."/>
            <person name="Albersmeier A."/>
            <person name="Kalinowski J."/>
            <person name="Ruckert C."/>
        </authorList>
    </citation>
    <scope>NUCLEOTIDE SEQUENCE</scope>
    <source>
        <strain evidence="1">JCM 3091</strain>
    </source>
</reference>
<reference evidence="1" key="2">
    <citation type="submission" date="2020-09" db="EMBL/GenBank/DDBJ databases">
        <authorList>
            <person name="Sun Q."/>
            <person name="Ohkuma M."/>
        </authorList>
    </citation>
    <scope>NUCLEOTIDE SEQUENCE</scope>
    <source>
        <strain evidence="1">JCM 3091</strain>
    </source>
</reference>
<accession>A0A8J3BQQ2</accession>
<evidence type="ECO:0008006" key="3">
    <source>
        <dbReference type="Google" id="ProtNLM"/>
    </source>
</evidence>